<feature type="chain" id="PRO_5016385159" evidence="1">
    <location>
        <begin position="21"/>
        <end position="175"/>
    </location>
</feature>
<feature type="signal peptide" evidence="1">
    <location>
        <begin position="1"/>
        <end position="20"/>
    </location>
</feature>
<comment type="caution">
    <text evidence="2">The sequence shown here is derived from an EMBL/GenBank/DDBJ whole genome shotgun (WGS) entry which is preliminary data.</text>
</comment>
<dbReference type="RefSeq" id="WP_111340476.1">
    <property type="nucleotide sequence ID" value="NZ_QLII01000001.1"/>
</dbReference>
<dbReference type="EMBL" id="QLII01000001">
    <property type="protein sequence ID" value="RAI73598.1"/>
    <property type="molecule type" value="Genomic_DNA"/>
</dbReference>
<proteinExistence type="predicted"/>
<accession>A0A327NLX2</accession>
<evidence type="ECO:0000313" key="2">
    <source>
        <dbReference type="EMBL" id="RAI73598.1"/>
    </source>
</evidence>
<keyword evidence="3" id="KW-1185">Reference proteome</keyword>
<protein>
    <submittedName>
        <fullName evidence="2">Uncharacterized protein</fullName>
    </submittedName>
</protein>
<organism evidence="2 3">
    <name type="scientific">Spirosoma telluris</name>
    <dbReference type="NCBI Taxonomy" id="2183553"/>
    <lineage>
        <taxon>Bacteria</taxon>
        <taxon>Pseudomonadati</taxon>
        <taxon>Bacteroidota</taxon>
        <taxon>Cytophagia</taxon>
        <taxon>Cytophagales</taxon>
        <taxon>Cytophagaceae</taxon>
        <taxon>Spirosoma</taxon>
    </lineage>
</organism>
<dbReference type="Proteomes" id="UP000249016">
    <property type="component" value="Unassembled WGS sequence"/>
</dbReference>
<sequence length="175" mass="20090">MLTKFLLALWLLGNSSPCTPKSNAVFMQMIDSQKGSFTTQDPDDEWYGLPWHTLGVKEFKPFARIYNNPTLYVACAMEYMRDTTYNHRSKHFALLSMEKLPFKDCLKTLALCYRLYKSGLIHEETLSEALLLGFSESNVFDKNKGNPALVSILKKMASDKTLPTYMHKTISRMLN</sequence>
<dbReference type="AlphaFoldDB" id="A0A327NLX2"/>
<reference evidence="2 3" key="1">
    <citation type="submission" date="2018-06" db="EMBL/GenBank/DDBJ databases">
        <title>Spirosoma sp. HMF3257 Genome sequencing and assembly.</title>
        <authorList>
            <person name="Kang H."/>
            <person name="Cha I."/>
            <person name="Kim H."/>
            <person name="Kang J."/>
            <person name="Joh K."/>
        </authorList>
    </citation>
    <scope>NUCLEOTIDE SEQUENCE [LARGE SCALE GENOMIC DNA]</scope>
    <source>
        <strain evidence="2 3">HMF3257</strain>
    </source>
</reference>
<evidence type="ECO:0000256" key="1">
    <source>
        <dbReference type="SAM" id="SignalP"/>
    </source>
</evidence>
<gene>
    <name evidence="2" type="ORF">HMF3257_02645</name>
</gene>
<name>A0A327NLX2_9BACT</name>
<evidence type="ECO:0000313" key="3">
    <source>
        <dbReference type="Proteomes" id="UP000249016"/>
    </source>
</evidence>
<keyword evidence="1" id="KW-0732">Signal</keyword>